<dbReference type="RefSeq" id="WP_126779604.1">
    <property type="nucleotide sequence ID" value="NZ_PIQC01000001.1"/>
</dbReference>
<keyword evidence="1 3" id="KW-0378">Hydrolase</keyword>
<dbReference type="Gene3D" id="3.40.50.1820">
    <property type="entry name" value="alpha/beta hydrolase"/>
    <property type="match status" value="1"/>
</dbReference>
<dbReference type="PRINTS" id="PR00412">
    <property type="entry name" value="EPOXHYDRLASE"/>
</dbReference>
<protein>
    <submittedName>
        <fullName evidence="3">Alpha/beta hydrolase</fullName>
    </submittedName>
</protein>
<dbReference type="PANTHER" id="PTHR46118:SF4">
    <property type="entry name" value="PROTEIN ABHD11"/>
    <property type="match status" value="1"/>
</dbReference>
<reference evidence="4" key="1">
    <citation type="journal article" date="2018" name="Front. Microbiol.">
        <title>Genome-Based Analysis Reveals the Taxonomy and Diversity of the Family Idiomarinaceae.</title>
        <authorList>
            <person name="Liu Y."/>
            <person name="Lai Q."/>
            <person name="Shao Z."/>
        </authorList>
    </citation>
    <scope>NUCLEOTIDE SEQUENCE [LARGE SCALE GENOMIC DNA]</scope>
    <source>
        <strain evidence="4">R22</strain>
    </source>
</reference>
<accession>A0A432Z5J9</accession>
<dbReference type="InterPro" id="IPR000639">
    <property type="entry name" value="Epox_hydrolase-like"/>
</dbReference>
<evidence type="ECO:0000313" key="3">
    <source>
        <dbReference type="EMBL" id="RUO73157.1"/>
    </source>
</evidence>
<proteinExistence type="predicted"/>
<feature type="domain" description="AB hydrolase-1" evidence="2">
    <location>
        <begin position="18"/>
        <end position="245"/>
    </location>
</feature>
<sequence>MADSSLLNHETLGTENNPAIIIIHGLFGDKDNLKSVARELSEDYYCILPDTRNHGDSFHSDTMTYPAMAEDIINLADTLNIKQFAVLGHSMGGKIAMEICIKAPERVTSAIFADISPAAYDGTHDSIMDALSGLNLNQIKSRGDADKQLADKISEKGVRQFLLKNLKKTDNGYQWRLNLEGLKQNYEQISAAVSKGQYEGPVLFIKGGNSNYLTEKHQQEVSSRFNTAAVKIIEDAGHWLHAEKPRIFNRLVHEFLAQ</sequence>
<evidence type="ECO:0000259" key="2">
    <source>
        <dbReference type="Pfam" id="PF00561"/>
    </source>
</evidence>
<keyword evidence="4" id="KW-1185">Reference proteome</keyword>
<dbReference type="InterPro" id="IPR000073">
    <property type="entry name" value="AB_hydrolase_1"/>
</dbReference>
<dbReference type="SUPFAM" id="SSF53474">
    <property type="entry name" value="alpha/beta-Hydrolases"/>
    <property type="match status" value="1"/>
</dbReference>
<name>A0A432Z5J9_9GAMM</name>
<dbReference type="Proteomes" id="UP000288058">
    <property type="component" value="Unassembled WGS sequence"/>
</dbReference>
<evidence type="ECO:0000313" key="4">
    <source>
        <dbReference type="Proteomes" id="UP000288058"/>
    </source>
</evidence>
<dbReference type="PANTHER" id="PTHR46118">
    <property type="entry name" value="PROTEIN ABHD11"/>
    <property type="match status" value="1"/>
</dbReference>
<evidence type="ECO:0000256" key="1">
    <source>
        <dbReference type="ARBA" id="ARBA00022801"/>
    </source>
</evidence>
<dbReference type="Pfam" id="PF00561">
    <property type="entry name" value="Abhydrolase_1"/>
    <property type="match status" value="1"/>
</dbReference>
<dbReference type="PRINTS" id="PR00111">
    <property type="entry name" value="ABHYDROLASE"/>
</dbReference>
<dbReference type="EMBL" id="PIQC01000001">
    <property type="protein sequence ID" value="RUO73157.1"/>
    <property type="molecule type" value="Genomic_DNA"/>
</dbReference>
<organism evidence="3 4">
    <name type="scientific">Idiomarina ramblicola</name>
    <dbReference type="NCBI Taxonomy" id="263724"/>
    <lineage>
        <taxon>Bacteria</taxon>
        <taxon>Pseudomonadati</taxon>
        <taxon>Pseudomonadota</taxon>
        <taxon>Gammaproteobacteria</taxon>
        <taxon>Alteromonadales</taxon>
        <taxon>Idiomarinaceae</taxon>
        <taxon>Idiomarina</taxon>
    </lineage>
</organism>
<dbReference type="AlphaFoldDB" id="A0A432Z5J9"/>
<gene>
    <name evidence="3" type="ORF">CWI78_01575</name>
</gene>
<dbReference type="InterPro" id="IPR029058">
    <property type="entry name" value="AB_hydrolase_fold"/>
</dbReference>
<dbReference type="OrthoDB" id="9808398at2"/>
<comment type="caution">
    <text evidence="3">The sequence shown here is derived from an EMBL/GenBank/DDBJ whole genome shotgun (WGS) entry which is preliminary data.</text>
</comment>
<dbReference type="GO" id="GO:0016787">
    <property type="term" value="F:hydrolase activity"/>
    <property type="evidence" value="ECO:0007669"/>
    <property type="project" value="UniProtKB-KW"/>
</dbReference>